<dbReference type="InterPro" id="IPR013762">
    <property type="entry name" value="Integrase-like_cat_sf"/>
</dbReference>
<protein>
    <submittedName>
        <fullName evidence="8">Tyrosine-type recombinase/integrase</fullName>
    </submittedName>
</protein>
<dbReference type="PANTHER" id="PTHR30349">
    <property type="entry name" value="PHAGE INTEGRASE-RELATED"/>
    <property type="match status" value="1"/>
</dbReference>
<dbReference type="Pfam" id="PF14659">
    <property type="entry name" value="Phage_int_SAM_3"/>
    <property type="match status" value="1"/>
</dbReference>
<dbReference type="InterPro" id="IPR011010">
    <property type="entry name" value="DNA_brk_join_enz"/>
</dbReference>
<dbReference type="CDD" id="cd01189">
    <property type="entry name" value="INT_ICEBs1_C_like"/>
    <property type="match status" value="1"/>
</dbReference>
<evidence type="ECO:0000256" key="4">
    <source>
        <dbReference type="PROSITE-ProRule" id="PRU01248"/>
    </source>
</evidence>
<feature type="region of interest" description="Disordered" evidence="5">
    <location>
        <begin position="395"/>
        <end position="422"/>
    </location>
</feature>
<sequence length="422" mass="46844">MLEEEHGCWYFALSAGSLDGKRIRIRHGGFMLREEAEAALRYLVANAQADLPKVATVGQWLELWLERSTPRLRYTTVLTYRQHLDRYLLPFVGNIVLCDLTPTRLQAAVDELMWRQDLAGCPLAPSTIQRIRATLRSALSAAVRSELLQSNPAKLLQLPSSPRTRTTVWTPALHERWRQTGERPAVAVWSVEGTAQFLGAVRDHRLYALFHLCALRGLRRGEVLGLQWADLDFHGGELRVERQLQQRAGGGLATCPPKSQAGRRTVALDRRTLQVLRTHQARQQSERLASGEGWVDSGFMFTTVRGAPLKPDHITHLFRQLVLSHDLPPIRLHDLRHCAATLAVNAGVDLKVVQQQIGHESLSTTADIYAAVLPATAHQAAESAAALLHGSVKRARQGGSGGLSPAAKARRGLGRLRRKPHH</sequence>
<dbReference type="InterPro" id="IPR004107">
    <property type="entry name" value="Integrase_SAM-like_N"/>
</dbReference>
<dbReference type="PANTHER" id="PTHR30349:SF91">
    <property type="entry name" value="INTA PROTEIN"/>
    <property type="match status" value="1"/>
</dbReference>
<feature type="domain" description="Tyr recombinase" evidence="6">
    <location>
        <begin position="184"/>
        <end position="384"/>
    </location>
</feature>
<dbReference type="RefSeq" id="WP_380568177.1">
    <property type="nucleotide sequence ID" value="NZ_JBEUKS010000015.1"/>
</dbReference>
<keyword evidence="3" id="KW-0233">DNA recombination</keyword>
<name>A0ABV6XXZ4_9ACTN</name>
<comment type="caution">
    <text evidence="8">The sequence shown here is derived from an EMBL/GenBank/DDBJ whole genome shotgun (WGS) entry which is preliminary data.</text>
</comment>
<proteinExistence type="predicted"/>
<keyword evidence="2 4" id="KW-0238">DNA-binding</keyword>
<evidence type="ECO:0000313" key="9">
    <source>
        <dbReference type="Proteomes" id="UP001592581"/>
    </source>
</evidence>
<reference evidence="8 9" key="1">
    <citation type="submission" date="2024-06" db="EMBL/GenBank/DDBJ databases">
        <authorList>
            <person name="Lee S.D."/>
        </authorList>
    </citation>
    <scope>NUCLEOTIDE SEQUENCE [LARGE SCALE GENOMIC DNA]</scope>
    <source>
        <strain evidence="8 9">N1-10</strain>
    </source>
</reference>
<evidence type="ECO:0000256" key="3">
    <source>
        <dbReference type="ARBA" id="ARBA00023172"/>
    </source>
</evidence>
<dbReference type="InterPro" id="IPR002104">
    <property type="entry name" value="Integrase_catalytic"/>
</dbReference>
<evidence type="ECO:0000256" key="2">
    <source>
        <dbReference type="ARBA" id="ARBA00023125"/>
    </source>
</evidence>
<dbReference type="Pfam" id="PF00589">
    <property type="entry name" value="Phage_integrase"/>
    <property type="match status" value="1"/>
</dbReference>
<evidence type="ECO:0000313" key="8">
    <source>
        <dbReference type="EMBL" id="MFC1443124.1"/>
    </source>
</evidence>
<dbReference type="Gene3D" id="1.10.443.10">
    <property type="entry name" value="Intergrase catalytic core"/>
    <property type="match status" value="1"/>
</dbReference>
<accession>A0ABV6XXZ4</accession>
<dbReference type="SUPFAM" id="SSF56349">
    <property type="entry name" value="DNA breaking-rejoining enzymes"/>
    <property type="match status" value="1"/>
</dbReference>
<dbReference type="InterPro" id="IPR044068">
    <property type="entry name" value="CB"/>
</dbReference>
<keyword evidence="9" id="KW-1185">Reference proteome</keyword>
<evidence type="ECO:0000259" key="7">
    <source>
        <dbReference type="PROSITE" id="PS51900"/>
    </source>
</evidence>
<dbReference type="PROSITE" id="PS51900">
    <property type="entry name" value="CB"/>
    <property type="match status" value="1"/>
</dbReference>
<evidence type="ECO:0000259" key="6">
    <source>
        <dbReference type="PROSITE" id="PS51898"/>
    </source>
</evidence>
<organism evidence="8 9">
    <name type="scientific">Streptacidiphilus jeojiensis</name>
    <dbReference type="NCBI Taxonomy" id="3229225"/>
    <lineage>
        <taxon>Bacteria</taxon>
        <taxon>Bacillati</taxon>
        <taxon>Actinomycetota</taxon>
        <taxon>Actinomycetes</taxon>
        <taxon>Kitasatosporales</taxon>
        <taxon>Streptomycetaceae</taxon>
        <taxon>Streptacidiphilus</taxon>
    </lineage>
</organism>
<keyword evidence="1" id="KW-0229">DNA integration</keyword>
<dbReference type="Proteomes" id="UP001592581">
    <property type="component" value="Unassembled WGS sequence"/>
</dbReference>
<feature type="domain" description="Core-binding (CB)" evidence="7">
    <location>
        <begin position="55"/>
        <end position="143"/>
    </location>
</feature>
<dbReference type="InterPro" id="IPR010998">
    <property type="entry name" value="Integrase_recombinase_N"/>
</dbReference>
<dbReference type="Gene3D" id="1.10.150.130">
    <property type="match status" value="1"/>
</dbReference>
<evidence type="ECO:0000256" key="1">
    <source>
        <dbReference type="ARBA" id="ARBA00022908"/>
    </source>
</evidence>
<gene>
    <name evidence="8" type="ORF">ABUW04_33290</name>
</gene>
<dbReference type="PROSITE" id="PS51898">
    <property type="entry name" value="TYR_RECOMBINASE"/>
    <property type="match status" value="1"/>
</dbReference>
<evidence type="ECO:0000256" key="5">
    <source>
        <dbReference type="SAM" id="MobiDB-lite"/>
    </source>
</evidence>
<feature type="compositionally biased region" description="Basic residues" evidence="5">
    <location>
        <begin position="408"/>
        <end position="422"/>
    </location>
</feature>
<dbReference type="InterPro" id="IPR050090">
    <property type="entry name" value="Tyrosine_recombinase_XerCD"/>
</dbReference>
<dbReference type="EMBL" id="JBEUKS010000015">
    <property type="protein sequence ID" value="MFC1443124.1"/>
    <property type="molecule type" value="Genomic_DNA"/>
</dbReference>